<dbReference type="Proteomes" id="UP000053660">
    <property type="component" value="Unassembled WGS sequence"/>
</dbReference>
<name>A0A0B1SPZ4_OESDE</name>
<keyword evidence="3" id="KW-1185">Reference proteome</keyword>
<protein>
    <submittedName>
        <fullName evidence="2">Uncharacterized protein</fullName>
    </submittedName>
</protein>
<dbReference type="OrthoDB" id="1928087at2759"/>
<proteinExistence type="predicted"/>
<evidence type="ECO:0000313" key="3">
    <source>
        <dbReference type="Proteomes" id="UP000053660"/>
    </source>
</evidence>
<feature type="region of interest" description="Disordered" evidence="1">
    <location>
        <begin position="1"/>
        <end position="100"/>
    </location>
</feature>
<evidence type="ECO:0000256" key="1">
    <source>
        <dbReference type="SAM" id="MobiDB-lite"/>
    </source>
</evidence>
<gene>
    <name evidence="2" type="ORF">OESDEN_14297</name>
</gene>
<accession>A0A0B1SPZ4</accession>
<sequence>MEIRGSTVTSSLSETSLTETVRPRRGRRGQPHPIRGKPGQPVVERAKSPVIVSASPVLKTTPGREMEGKDTADTPPAKKTPGAVRTSKITPKQPPRKKKQ</sequence>
<evidence type="ECO:0000313" key="2">
    <source>
        <dbReference type="EMBL" id="KHJ85966.1"/>
    </source>
</evidence>
<feature type="compositionally biased region" description="Basic and acidic residues" evidence="1">
    <location>
        <begin position="62"/>
        <end position="72"/>
    </location>
</feature>
<dbReference type="AlphaFoldDB" id="A0A0B1SPZ4"/>
<dbReference type="EMBL" id="KN561993">
    <property type="protein sequence ID" value="KHJ85966.1"/>
    <property type="molecule type" value="Genomic_DNA"/>
</dbReference>
<reference evidence="2 3" key="1">
    <citation type="submission" date="2014-03" db="EMBL/GenBank/DDBJ databases">
        <title>Draft genome of the hookworm Oesophagostomum dentatum.</title>
        <authorList>
            <person name="Mitreva M."/>
        </authorList>
    </citation>
    <scope>NUCLEOTIDE SEQUENCE [LARGE SCALE GENOMIC DNA]</scope>
    <source>
        <strain evidence="2 3">OD-Hann</strain>
    </source>
</reference>
<organism evidence="2 3">
    <name type="scientific">Oesophagostomum dentatum</name>
    <name type="common">Nodular worm</name>
    <dbReference type="NCBI Taxonomy" id="61180"/>
    <lineage>
        <taxon>Eukaryota</taxon>
        <taxon>Metazoa</taxon>
        <taxon>Ecdysozoa</taxon>
        <taxon>Nematoda</taxon>
        <taxon>Chromadorea</taxon>
        <taxon>Rhabditida</taxon>
        <taxon>Rhabditina</taxon>
        <taxon>Rhabditomorpha</taxon>
        <taxon>Strongyloidea</taxon>
        <taxon>Strongylidae</taxon>
        <taxon>Oesophagostomum</taxon>
    </lineage>
</organism>
<feature type="compositionally biased region" description="Low complexity" evidence="1">
    <location>
        <begin position="1"/>
        <end position="20"/>
    </location>
</feature>